<dbReference type="Pfam" id="PF01588">
    <property type="entry name" value="tRNA_bind"/>
    <property type="match status" value="1"/>
</dbReference>
<dbReference type="Pfam" id="PF03483">
    <property type="entry name" value="B3_4"/>
    <property type="match status" value="1"/>
</dbReference>
<comment type="caution">
    <text evidence="20">The sequence shown here is derived from an EMBL/GenBank/DDBJ whole genome shotgun (WGS) entry which is preliminary data.</text>
</comment>
<dbReference type="InterPro" id="IPR004532">
    <property type="entry name" value="Phe-tRNA-ligase_IIc_bsu_bact"/>
</dbReference>
<accession>A0A968KYC2</accession>
<dbReference type="InterPro" id="IPR002547">
    <property type="entry name" value="tRNA-bd_dom"/>
</dbReference>
<dbReference type="Pfam" id="PF03147">
    <property type="entry name" value="FDX-ACB"/>
    <property type="match status" value="1"/>
</dbReference>
<evidence type="ECO:0000259" key="17">
    <source>
        <dbReference type="PROSITE" id="PS50886"/>
    </source>
</evidence>
<sequence length="810" mass="91003">MIVSRTWINEFVDLSGITNEEIAEKLTRASCEVEEIEVKNMALPFAIIAKVVAIEPHPQAKKLQIVTVDIGNELMRIVCGAQNFQVGNLVPYVPVGTTFDDGLVLSNKEIAGVMSAGMLCSAKELGISADHSGLFILDDIISIPHKDVIGVSFSEYFNVHADVLFHIDNKSITNRNDLWGVLGVAREIAAIFQQSLRNPYTDTWKSHYLSMLPSQAAEDFHATVATDLVRSYALLQMDGVDGAQQSPLWMQYRLYLHGVRAINALVDISNYVMLELGLPNHIYDRTTLRGSTLHVHTLQNPTTFVTLDGQERELITGDLVIADNENVQIIAGIMGGQKSMVNPESTSIIMEAAVWDAMKVRQTALRLALRTDSSARYEKSLDAHMITTTLLRLATLVQEIFPQSRMTSPILYVKEAINDLEPILISHQWITRRLGITIDSSQVIQLLERLEFDCQPTEDGILVTAPTFRATKGKMIAEDILEEIARIHGYDQLRAEAPLWPVTPNKLPDFINLERHIQDFMVLHAQAYEVFTHPLVGVDLLRKAHWHDENEALRMLNSTNVEHDRLRSSLIPSFLKALAINSKHLESFRLFELGRTQVPDVQLFSREYKQVAILFYDSMESPFMSLLNTAEALIRYIGKEGIFRLNAVSPIVPADWVGLHPYEHVTIEIDGIACGSLFGIHPSLMKEYKVKGHASICVFDVTSLSNHSIEKVFDYTGISRFPMSRFDSTWMLDASQLAGDFMENITALDIDILKDIYIFDIYLPEGIPERHITIRAMFGSSDHTLDAAEIKDAEESLMQGLTAKGYRLKQ</sequence>
<comment type="similarity">
    <text evidence="2 15">Belongs to the phenylalanyl-tRNA synthetase beta subunit family. Type 1 subfamily.</text>
</comment>
<evidence type="ECO:0000256" key="13">
    <source>
        <dbReference type="ARBA" id="ARBA00023146"/>
    </source>
</evidence>
<dbReference type="InterPro" id="IPR012340">
    <property type="entry name" value="NA-bd_OB-fold"/>
</dbReference>
<dbReference type="Gene3D" id="3.50.40.10">
    <property type="entry name" value="Phenylalanyl-trna Synthetase, Chain B, domain 3"/>
    <property type="match status" value="1"/>
</dbReference>
<evidence type="ECO:0000256" key="5">
    <source>
        <dbReference type="ARBA" id="ARBA00022555"/>
    </source>
</evidence>
<dbReference type="EC" id="6.1.1.20" evidence="15"/>
<comment type="caution">
    <text evidence="15">Lacks conserved residue(s) required for the propagation of feature annotation.</text>
</comment>
<dbReference type="Gene3D" id="3.30.56.10">
    <property type="match status" value="2"/>
</dbReference>
<keyword evidence="11 16" id="KW-0694">RNA-binding</keyword>
<keyword evidence="12 15" id="KW-0648">Protein biosynthesis</keyword>
<keyword evidence="8 15" id="KW-0547">Nucleotide-binding</keyword>
<evidence type="ECO:0000256" key="4">
    <source>
        <dbReference type="ARBA" id="ARBA00022490"/>
    </source>
</evidence>
<gene>
    <name evidence="15 20" type="primary">pheT</name>
    <name evidence="20" type="ORF">HCT46_05845</name>
</gene>
<keyword evidence="21" id="KW-1185">Reference proteome</keyword>
<dbReference type="GO" id="GO:0000049">
    <property type="term" value="F:tRNA binding"/>
    <property type="evidence" value="ECO:0007669"/>
    <property type="project" value="UniProtKB-UniRule"/>
</dbReference>
<feature type="domain" description="FDX-ACB" evidence="18">
    <location>
        <begin position="719"/>
        <end position="809"/>
    </location>
</feature>
<feature type="domain" description="B5" evidence="19">
    <location>
        <begin position="418"/>
        <end position="495"/>
    </location>
</feature>
<evidence type="ECO:0000256" key="7">
    <source>
        <dbReference type="ARBA" id="ARBA00022723"/>
    </source>
</evidence>
<dbReference type="PROSITE" id="PS51447">
    <property type="entry name" value="FDX_ACB"/>
    <property type="match status" value="1"/>
</dbReference>
<evidence type="ECO:0000313" key="21">
    <source>
        <dbReference type="Proteomes" id="UP000752013"/>
    </source>
</evidence>
<comment type="subcellular location">
    <subcellularLocation>
        <location evidence="1 15">Cytoplasm</location>
    </subcellularLocation>
</comment>
<comment type="subunit">
    <text evidence="3 15">Tetramer of two alpha and two beta subunits.</text>
</comment>
<dbReference type="NCBIfam" id="TIGR00472">
    <property type="entry name" value="pheT_bact"/>
    <property type="match status" value="1"/>
</dbReference>
<dbReference type="GO" id="GO:0000287">
    <property type="term" value="F:magnesium ion binding"/>
    <property type="evidence" value="ECO:0007669"/>
    <property type="project" value="UniProtKB-UniRule"/>
</dbReference>
<reference evidence="20" key="1">
    <citation type="submission" date="2020-03" db="EMBL/GenBank/DDBJ databases">
        <title>Spirochaetal bacteria isolated from arthropods constitute a novel genus Entomospira genus novum within the order Spirochaetales.</title>
        <authorList>
            <person name="Grana-Miraglia L."/>
            <person name="Sikutova S."/>
            <person name="Fingerle V."/>
            <person name="Sing A."/>
            <person name="Castillo-Ramirez S."/>
            <person name="Margos G."/>
            <person name="Rudolf I."/>
        </authorList>
    </citation>
    <scope>NUCLEOTIDE SEQUENCE</scope>
    <source>
        <strain evidence="20">BR208</strain>
    </source>
</reference>
<dbReference type="PROSITE" id="PS51483">
    <property type="entry name" value="B5"/>
    <property type="match status" value="1"/>
</dbReference>
<evidence type="ECO:0000256" key="1">
    <source>
        <dbReference type="ARBA" id="ARBA00004496"/>
    </source>
</evidence>
<dbReference type="PANTHER" id="PTHR10947:SF0">
    <property type="entry name" value="PHENYLALANINE--TRNA LIGASE BETA SUBUNIT"/>
    <property type="match status" value="1"/>
</dbReference>
<dbReference type="InterPro" id="IPR020825">
    <property type="entry name" value="Phe-tRNA_synthase-like_B3/B4"/>
</dbReference>
<keyword evidence="7 15" id="KW-0479">Metal-binding</keyword>
<evidence type="ECO:0000256" key="14">
    <source>
        <dbReference type="ARBA" id="ARBA00049255"/>
    </source>
</evidence>
<feature type="domain" description="TRNA-binding" evidence="17">
    <location>
        <begin position="40"/>
        <end position="149"/>
    </location>
</feature>
<dbReference type="SMART" id="SM00896">
    <property type="entry name" value="FDX-ACB"/>
    <property type="match status" value="1"/>
</dbReference>
<dbReference type="InterPro" id="IPR045060">
    <property type="entry name" value="Phe-tRNA-ligase_IIc_bsu"/>
</dbReference>
<dbReference type="HAMAP" id="MF_00283">
    <property type="entry name" value="Phe_tRNA_synth_beta1"/>
    <property type="match status" value="1"/>
</dbReference>
<evidence type="ECO:0000256" key="15">
    <source>
        <dbReference type="HAMAP-Rule" id="MF_00283"/>
    </source>
</evidence>
<dbReference type="AlphaFoldDB" id="A0A968KYC2"/>
<evidence type="ECO:0000256" key="16">
    <source>
        <dbReference type="PROSITE-ProRule" id="PRU00209"/>
    </source>
</evidence>
<dbReference type="InterPro" id="IPR041616">
    <property type="entry name" value="PheRS_beta_core"/>
</dbReference>
<dbReference type="SUPFAM" id="SSF56037">
    <property type="entry name" value="PheT/TilS domain"/>
    <property type="match status" value="1"/>
</dbReference>
<dbReference type="SUPFAM" id="SSF54991">
    <property type="entry name" value="Anticodon-binding domain of PheRS"/>
    <property type="match status" value="1"/>
</dbReference>
<keyword evidence="4 15" id="KW-0963">Cytoplasm</keyword>
<dbReference type="SUPFAM" id="SSF46955">
    <property type="entry name" value="Putative DNA-binding domain"/>
    <property type="match status" value="1"/>
</dbReference>
<protein>
    <recommendedName>
        <fullName evidence="15">Phenylalanine--tRNA ligase beta subunit</fullName>
        <ecNumber evidence="15">6.1.1.20</ecNumber>
    </recommendedName>
    <alternativeName>
        <fullName evidence="15">Phenylalanyl-tRNA synthetase beta subunit</fullName>
        <shortName evidence="15">PheRS</shortName>
    </alternativeName>
</protein>
<dbReference type="SMART" id="SM00873">
    <property type="entry name" value="B3_4"/>
    <property type="match status" value="1"/>
</dbReference>
<dbReference type="Gene3D" id="2.40.50.140">
    <property type="entry name" value="Nucleic acid-binding proteins"/>
    <property type="match status" value="1"/>
</dbReference>
<keyword evidence="10 15" id="KW-0460">Magnesium</keyword>
<dbReference type="InterPro" id="IPR005121">
    <property type="entry name" value="Fdx_antiC-bd"/>
</dbReference>
<dbReference type="SMART" id="SM00874">
    <property type="entry name" value="B5"/>
    <property type="match status" value="1"/>
</dbReference>
<dbReference type="SUPFAM" id="SSF55681">
    <property type="entry name" value="Class II aaRS and biotin synthetases"/>
    <property type="match status" value="1"/>
</dbReference>
<dbReference type="PROSITE" id="PS50886">
    <property type="entry name" value="TRBD"/>
    <property type="match status" value="1"/>
</dbReference>
<feature type="binding site" evidence="15">
    <location>
        <position position="482"/>
    </location>
    <ligand>
        <name>Mg(2+)</name>
        <dbReference type="ChEBI" id="CHEBI:18420"/>
        <note>shared with alpha subunit</note>
    </ligand>
</feature>
<evidence type="ECO:0000256" key="2">
    <source>
        <dbReference type="ARBA" id="ARBA00008653"/>
    </source>
</evidence>
<evidence type="ECO:0000256" key="12">
    <source>
        <dbReference type="ARBA" id="ARBA00022917"/>
    </source>
</evidence>
<evidence type="ECO:0000256" key="3">
    <source>
        <dbReference type="ARBA" id="ARBA00011209"/>
    </source>
</evidence>
<dbReference type="GO" id="GO:0006432">
    <property type="term" value="P:phenylalanyl-tRNA aminoacylation"/>
    <property type="evidence" value="ECO:0007669"/>
    <property type="project" value="UniProtKB-UniRule"/>
</dbReference>
<dbReference type="SUPFAM" id="SSF50249">
    <property type="entry name" value="Nucleic acid-binding proteins"/>
    <property type="match status" value="1"/>
</dbReference>
<feature type="binding site" evidence="15">
    <location>
        <position position="483"/>
    </location>
    <ligand>
        <name>Mg(2+)</name>
        <dbReference type="ChEBI" id="CHEBI:18420"/>
        <note>shared with alpha subunit</note>
    </ligand>
</feature>
<dbReference type="InterPro" id="IPR005147">
    <property type="entry name" value="tRNA_synthase_B5-dom"/>
</dbReference>
<feature type="binding site" evidence="15">
    <location>
        <position position="479"/>
    </location>
    <ligand>
        <name>Mg(2+)</name>
        <dbReference type="ChEBI" id="CHEBI:18420"/>
        <note>shared with alpha subunit</note>
    </ligand>
</feature>
<dbReference type="InterPro" id="IPR036690">
    <property type="entry name" value="Fdx_antiC-bd_sf"/>
</dbReference>
<dbReference type="GO" id="GO:0004826">
    <property type="term" value="F:phenylalanine-tRNA ligase activity"/>
    <property type="evidence" value="ECO:0007669"/>
    <property type="project" value="UniProtKB-UniRule"/>
</dbReference>
<organism evidence="20 21">
    <name type="scientific">Entomospira nematocerorum</name>
    <dbReference type="NCBI Taxonomy" id="2719987"/>
    <lineage>
        <taxon>Bacteria</taxon>
        <taxon>Pseudomonadati</taxon>
        <taxon>Spirochaetota</taxon>
        <taxon>Spirochaetia</taxon>
        <taxon>Spirochaetales</taxon>
        <taxon>Spirochaetaceae</taxon>
        <taxon>Entomospira</taxon>
    </lineage>
</organism>
<keyword evidence="13 15" id="KW-0030">Aminoacyl-tRNA synthetase</keyword>
<dbReference type="Pfam" id="PF03484">
    <property type="entry name" value="B5"/>
    <property type="match status" value="1"/>
</dbReference>
<proteinExistence type="inferred from homology"/>
<dbReference type="InterPro" id="IPR005146">
    <property type="entry name" value="B3/B4_tRNA-bd"/>
</dbReference>
<dbReference type="Proteomes" id="UP000752013">
    <property type="component" value="Unassembled WGS sequence"/>
</dbReference>
<comment type="catalytic activity">
    <reaction evidence="14 15">
        <text>tRNA(Phe) + L-phenylalanine + ATP = L-phenylalanyl-tRNA(Phe) + AMP + diphosphate + H(+)</text>
        <dbReference type="Rhea" id="RHEA:19413"/>
        <dbReference type="Rhea" id="RHEA-COMP:9668"/>
        <dbReference type="Rhea" id="RHEA-COMP:9699"/>
        <dbReference type="ChEBI" id="CHEBI:15378"/>
        <dbReference type="ChEBI" id="CHEBI:30616"/>
        <dbReference type="ChEBI" id="CHEBI:33019"/>
        <dbReference type="ChEBI" id="CHEBI:58095"/>
        <dbReference type="ChEBI" id="CHEBI:78442"/>
        <dbReference type="ChEBI" id="CHEBI:78531"/>
        <dbReference type="ChEBI" id="CHEBI:456215"/>
        <dbReference type="EC" id="6.1.1.20"/>
    </reaction>
</comment>
<dbReference type="InterPro" id="IPR045864">
    <property type="entry name" value="aa-tRNA-synth_II/BPL/LPL"/>
</dbReference>
<keyword evidence="6 15" id="KW-0436">Ligase</keyword>
<dbReference type="RefSeq" id="WP_167703846.1">
    <property type="nucleotide sequence ID" value="NZ_CP118168.1"/>
</dbReference>
<evidence type="ECO:0000256" key="8">
    <source>
        <dbReference type="ARBA" id="ARBA00022741"/>
    </source>
</evidence>
<dbReference type="Pfam" id="PF17759">
    <property type="entry name" value="tRNA_synthFbeta"/>
    <property type="match status" value="1"/>
</dbReference>
<evidence type="ECO:0000259" key="18">
    <source>
        <dbReference type="PROSITE" id="PS51447"/>
    </source>
</evidence>
<evidence type="ECO:0000256" key="6">
    <source>
        <dbReference type="ARBA" id="ARBA00022598"/>
    </source>
</evidence>
<dbReference type="Gene3D" id="3.30.70.380">
    <property type="entry name" value="Ferrodoxin-fold anticodon-binding domain"/>
    <property type="match status" value="1"/>
</dbReference>
<dbReference type="EMBL" id="JAATLK010000001">
    <property type="protein sequence ID" value="NIZ47432.1"/>
    <property type="molecule type" value="Genomic_DNA"/>
</dbReference>
<evidence type="ECO:0000256" key="10">
    <source>
        <dbReference type="ARBA" id="ARBA00022842"/>
    </source>
</evidence>
<dbReference type="CDD" id="cd02796">
    <property type="entry name" value="tRNA_bind_bactPheRS"/>
    <property type="match status" value="1"/>
</dbReference>
<dbReference type="InterPro" id="IPR009061">
    <property type="entry name" value="DNA-bd_dom_put_sf"/>
</dbReference>
<evidence type="ECO:0000256" key="9">
    <source>
        <dbReference type="ARBA" id="ARBA00022840"/>
    </source>
</evidence>
<evidence type="ECO:0000259" key="19">
    <source>
        <dbReference type="PROSITE" id="PS51483"/>
    </source>
</evidence>
<dbReference type="PANTHER" id="PTHR10947">
    <property type="entry name" value="PHENYLALANYL-TRNA SYNTHETASE BETA CHAIN AND LEUCINE-RICH REPEAT-CONTAINING PROTEIN 47"/>
    <property type="match status" value="1"/>
</dbReference>
<evidence type="ECO:0000256" key="11">
    <source>
        <dbReference type="ARBA" id="ARBA00022884"/>
    </source>
</evidence>
<name>A0A968KYC2_9SPIO</name>
<keyword evidence="5 16" id="KW-0820">tRNA-binding</keyword>
<dbReference type="InterPro" id="IPR033714">
    <property type="entry name" value="tRNA_bind_bactPheRS"/>
</dbReference>
<dbReference type="GO" id="GO:0005524">
    <property type="term" value="F:ATP binding"/>
    <property type="evidence" value="ECO:0007669"/>
    <property type="project" value="UniProtKB-UniRule"/>
</dbReference>
<keyword evidence="9 15" id="KW-0067">ATP-binding</keyword>
<dbReference type="GO" id="GO:0009328">
    <property type="term" value="C:phenylalanine-tRNA ligase complex"/>
    <property type="evidence" value="ECO:0007669"/>
    <property type="project" value="TreeGrafter"/>
</dbReference>
<evidence type="ECO:0000313" key="20">
    <source>
        <dbReference type="EMBL" id="NIZ47432.1"/>
    </source>
</evidence>
<dbReference type="Gene3D" id="3.30.930.10">
    <property type="entry name" value="Bira Bifunctional Protein, Domain 2"/>
    <property type="match status" value="1"/>
</dbReference>
<comment type="cofactor">
    <cofactor evidence="15">
        <name>Mg(2+)</name>
        <dbReference type="ChEBI" id="CHEBI:18420"/>
    </cofactor>
    <text evidence="15">Binds 2 magnesium ions per tetramer.</text>
</comment>